<organism evidence="1 2">
    <name type="scientific">Paraburkholderia terricola</name>
    <dbReference type="NCBI Taxonomy" id="169427"/>
    <lineage>
        <taxon>Bacteria</taxon>
        <taxon>Pseudomonadati</taxon>
        <taxon>Pseudomonadota</taxon>
        <taxon>Betaproteobacteria</taxon>
        <taxon>Burkholderiales</taxon>
        <taxon>Burkholderiaceae</taxon>
        <taxon>Paraburkholderia</taxon>
    </lineage>
</organism>
<accession>A0ABU1LJ86</accession>
<evidence type="ECO:0000313" key="2">
    <source>
        <dbReference type="Proteomes" id="UP001264340"/>
    </source>
</evidence>
<proteinExistence type="predicted"/>
<dbReference type="EMBL" id="JAVDRP010000001">
    <property type="protein sequence ID" value="MDR6406772.1"/>
    <property type="molecule type" value="Genomic_DNA"/>
</dbReference>
<dbReference type="Proteomes" id="UP001264340">
    <property type="component" value="Unassembled WGS sequence"/>
</dbReference>
<keyword evidence="2" id="KW-1185">Reference proteome</keyword>
<evidence type="ECO:0000313" key="1">
    <source>
        <dbReference type="EMBL" id="MDR6406772.1"/>
    </source>
</evidence>
<name>A0ABU1LJ86_9BURK</name>
<gene>
    <name evidence="1" type="ORF">J2804_000160</name>
</gene>
<sequence>MGAILTRLMSNHSEFVEAEPHRLRWLERPFARRDRQDFPLRVFECDEQVFPSTARRPAKSHQCLCADLEDLRAIVAAHPECDGCAFGDTRPESFIDIDRHSVLPLHAWMVRITSRQFFGMLENRHSR</sequence>
<protein>
    <submittedName>
        <fullName evidence="1">Uncharacterized protein</fullName>
    </submittedName>
</protein>
<reference evidence="1 2" key="1">
    <citation type="submission" date="2023-07" db="EMBL/GenBank/DDBJ databases">
        <title>Sorghum-associated microbial communities from plants grown in Nebraska, USA.</title>
        <authorList>
            <person name="Schachtman D."/>
        </authorList>
    </citation>
    <scope>NUCLEOTIDE SEQUENCE [LARGE SCALE GENOMIC DNA]</scope>
    <source>
        <strain evidence="1 2">DS1316</strain>
    </source>
</reference>
<comment type="caution">
    <text evidence="1">The sequence shown here is derived from an EMBL/GenBank/DDBJ whole genome shotgun (WGS) entry which is preliminary data.</text>
</comment>